<dbReference type="Pfam" id="PF09797">
    <property type="entry name" value="NatB_MDM20"/>
    <property type="match status" value="1"/>
</dbReference>
<feature type="non-terminal residue" evidence="3">
    <location>
        <position position="1"/>
    </location>
</feature>
<dbReference type="EMBL" id="JAEPRB010000024">
    <property type="protein sequence ID" value="KAG2225717.1"/>
    <property type="molecule type" value="Genomic_DNA"/>
</dbReference>
<protein>
    <submittedName>
        <fullName evidence="3">Uncharacterized protein</fullName>
    </submittedName>
</protein>
<dbReference type="PANTHER" id="PTHR22767">
    <property type="entry name" value="N-TERMINAL ACETYLTRANSFERASE-RELATED"/>
    <property type="match status" value="1"/>
</dbReference>
<evidence type="ECO:0000256" key="2">
    <source>
        <dbReference type="SAM" id="Coils"/>
    </source>
</evidence>
<dbReference type="InterPro" id="IPR019183">
    <property type="entry name" value="NAA25_NatB_aux_su"/>
</dbReference>
<dbReference type="AlphaFoldDB" id="A0A8H7SCH5"/>
<feature type="coiled-coil region" evidence="2">
    <location>
        <begin position="268"/>
        <end position="321"/>
    </location>
</feature>
<name>A0A8H7SCH5_9FUNG</name>
<comment type="caution">
    <text evidence="3">The sequence shown here is derived from an EMBL/GenBank/DDBJ whole genome shotgun (WGS) entry which is preliminary data.</text>
</comment>
<accession>A0A8H7SCH5</accession>
<dbReference type="Proteomes" id="UP000646827">
    <property type="component" value="Unassembled WGS sequence"/>
</dbReference>
<evidence type="ECO:0000313" key="3">
    <source>
        <dbReference type="EMBL" id="KAG2225717.1"/>
    </source>
</evidence>
<organism evidence="3 4">
    <name type="scientific">Circinella minor</name>
    <dbReference type="NCBI Taxonomy" id="1195481"/>
    <lineage>
        <taxon>Eukaryota</taxon>
        <taxon>Fungi</taxon>
        <taxon>Fungi incertae sedis</taxon>
        <taxon>Mucoromycota</taxon>
        <taxon>Mucoromycotina</taxon>
        <taxon>Mucoromycetes</taxon>
        <taxon>Mucorales</taxon>
        <taxon>Lichtheimiaceae</taxon>
        <taxon>Circinella</taxon>
    </lineage>
</organism>
<proteinExistence type="inferred from homology"/>
<comment type="similarity">
    <text evidence="1">Belongs to the MDM20/NAA25 family.</text>
</comment>
<evidence type="ECO:0000256" key="1">
    <source>
        <dbReference type="ARBA" id="ARBA00006298"/>
    </source>
</evidence>
<evidence type="ECO:0000313" key="4">
    <source>
        <dbReference type="Proteomes" id="UP000646827"/>
    </source>
</evidence>
<dbReference type="GO" id="GO:0031416">
    <property type="term" value="C:NatB complex"/>
    <property type="evidence" value="ECO:0007669"/>
    <property type="project" value="TreeGrafter"/>
</dbReference>
<dbReference type="OrthoDB" id="1874341at2759"/>
<gene>
    <name evidence="3" type="ORF">INT45_011385</name>
</gene>
<keyword evidence="4" id="KW-1185">Reference proteome</keyword>
<keyword evidence="2" id="KW-0175">Coiled coil</keyword>
<reference evidence="3 4" key="1">
    <citation type="submission" date="2020-12" db="EMBL/GenBank/DDBJ databases">
        <title>Metabolic potential, ecology and presence of endohyphal bacteria is reflected in genomic diversity of Mucoromycotina.</title>
        <authorList>
            <person name="Muszewska A."/>
            <person name="Okrasinska A."/>
            <person name="Steczkiewicz K."/>
            <person name="Drgas O."/>
            <person name="Orlowska M."/>
            <person name="Perlinska-Lenart U."/>
            <person name="Aleksandrzak-Piekarczyk T."/>
            <person name="Szatraj K."/>
            <person name="Zielenkiewicz U."/>
            <person name="Pilsyk S."/>
            <person name="Malc E."/>
            <person name="Mieczkowski P."/>
            <person name="Kruszewska J.S."/>
            <person name="Biernat P."/>
            <person name="Pawlowska J."/>
        </authorList>
    </citation>
    <scope>NUCLEOTIDE SEQUENCE [LARGE SCALE GENOMIC DNA]</scope>
    <source>
        <strain evidence="3 4">CBS 142.35</strain>
    </source>
</reference>
<dbReference type="SUPFAM" id="SSF48452">
    <property type="entry name" value="TPR-like"/>
    <property type="match status" value="1"/>
</dbReference>
<dbReference type="PANTHER" id="PTHR22767:SF3">
    <property type="entry name" value="N-ALPHA-ACETYLTRANSFERASE 25, NATB AUXILIARY SUBUNIT"/>
    <property type="match status" value="1"/>
</dbReference>
<sequence>LTTMDYMTEKKLRPLYEAIDEGQNKLALQHTTKLLKKNPDWPLVKALKAVIFVRTGKDDEATALCQQVKKTIPTDNATLQACTMAYNELGQHHAIVELYENAANLQPKNEEFANRWFMAMVRNSDYKGQQAAALKLHRTFKQNKYLFWAIMSLALQGKNSALSYTLAERMMGKAQEENRLDEVEHMRLYLLILLDQKKHEQALSLLDSPLGQKSLRDPEVRQIKIELLLANKKWQDVIKSTEQALRNENSDDWISWLAYFDATDALVADGSKELVAQARELIAQLSKQALEAPVLKRGPFLAELELDYRLKEDEKDILKNILSYFSRFGSKSCCFEDLQTYTSFLKQDASKAKLFIESLRATVDDPKEKPGIIKTVYKNINIRKIERYLGLQSKLTLEQGIALTNELVQAYQDALPLGEGLEKTENQYGDDYVLLASHVLVDLYHEHKNTAVLIQAVCILEDALEKSIYNFHLKLTLVRLYAMLGVCNRPVQIFRTMDIKQVQFDTMIHYFTDRFISLSCLDEVEQLFLESLMIYRSNQVETPEMIVKAYQYGTFSKIQEFIEFRSRLDSSLQQAITNVDLARIDSYASSFQVKYAVQYFQDLDVSKIKYDDAFIAEQADNRDFKVFLNCNSEEQPKAEELFRLTKPTNRVWLQMFSYILNILSAACSTKENEELGSIVKQYTEFLERKEVADEVTPQEFSMAKYICEISNALILIKDPATRKANAQTATSHMKTAAVILDKELSTENSFVNESVSWHLFHKVSVTVETFNYGTVLVEMINRALGLTSKDAKKKAAENANNDIFIASLQKMNEANKKLLLQTQAAARRGNEFFKGQFQKSLTRSIIESDYALEHFKQKVNK</sequence>
<dbReference type="Gene3D" id="1.25.40.1040">
    <property type="match status" value="1"/>
</dbReference>
<dbReference type="InterPro" id="IPR011990">
    <property type="entry name" value="TPR-like_helical_dom_sf"/>
</dbReference>